<dbReference type="InterPro" id="IPR051277">
    <property type="entry name" value="SEZ6_CSMD_C4BPB_Regulators"/>
</dbReference>
<protein>
    <submittedName>
        <fullName evidence="8">Uncharacterized protein</fullName>
    </submittedName>
</protein>
<evidence type="ECO:0000256" key="1">
    <source>
        <dbReference type="ARBA" id="ARBA00022659"/>
    </source>
</evidence>
<comment type="caution">
    <text evidence="8">The sequence shown here is derived from an EMBL/GenBank/DDBJ whole genome shotgun (WGS) entry which is preliminary data.</text>
</comment>
<dbReference type="InterPro" id="IPR006571">
    <property type="entry name" value="TLDc_dom"/>
</dbReference>
<dbReference type="CDD" id="cd00033">
    <property type="entry name" value="CCP"/>
    <property type="match status" value="2"/>
</dbReference>
<dbReference type="SUPFAM" id="SSF57535">
    <property type="entry name" value="Complement control module/SCR domain"/>
    <property type="match status" value="2"/>
</dbReference>
<evidence type="ECO:0000313" key="9">
    <source>
        <dbReference type="Proteomes" id="UP001159428"/>
    </source>
</evidence>
<dbReference type="Pfam" id="PF00084">
    <property type="entry name" value="Sushi"/>
    <property type="match status" value="2"/>
</dbReference>
<dbReference type="Pfam" id="PF07534">
    <property type="entry name" value="TLD"/>
    <property type="match status" value="1"/>
</dbReference>
<name>A0AAU9XBR2_9CNID</name>
<dbReference type="InterPro" id="IPR035976">
    <property type="entry name" value="Sushi/SCR/CCP_sf"/>
</dbReference>
<evidence type="ECO:0000256" key="3">
    <source>
        <dbReference type="ARBA" id="ARBA00022737"/>
    </source>
</evidence>
<feature type="domain" description="Sushi" evidence="6">
    <location>
        <begin position="79"/>
        <end position="136"/>
    </location>
</feature>
<evidence type="ECO:0000256" key="4">
    <source>
        <dbReference type="ARBA" id="ARBA00023157"/>
    </source>
</evidence>
<comment type="caution">
    <text evidence="5">Lacks conserved residue(s) required for the propagation of feature annotation.</text>
</comment>
<dbReference type="PROSITE" id="PS51886">
    <property type="entry name" value="TLDC"/>
    <property type="match status" value="1"/>
</dbReference>
<dbReference type="Gene3D" id="2.10.70.10">
    <property type="entry name" value="Complement Module, domain 1"/>
    <property type="match status" value="2"/>
</dbReference>
<dbReference type="SMART" id="SM00032">
    <property type="entry name" value="CCP"/>
    <property type="match status" value="2"/>
</dbReference>
<dbReference type="PANTHER" id="PTHR45656:SF4">
    <property type="entry name" value="PROTEIN CBR-CLEC-78"/>
    <property type="match status" value="1"/>
</dbReference>
<keyword evidence="2" id="KW-0732">Signal</keyword>
<dbReference type="AlphaFoldDB" id="A0AAU9XBR2"/>
<evidence type="ECO:0000256" key="5">
    <source>
        <dbReference type="PROSITE-ProRule" id="PRU00302"/>
    </source>
</evidence>
<keyword evidence="1 5" id="KW-0768">Sushi</keyword>
<proteinExistence type="predicted"/>
<feature type="domain" description="TLDc" evidence="7">
    <location>
        <begin position="144"/>
        <end position="220"/>
    </location>
</feature>
<dbReference type="InterPro" id="IPR000436">
    <property type="entry name" value="Sushi_SCR_CCP_dom"/>
</dbReference>
<dbReference type="PROSITE" id="PS50923">
    <property type="entry name" value="SUSHI"/>
    <property type="match status" value="1"/>
</dbReference>
<gene>
    <name evidence="8" type="ORF">PMEA_00019825</name>
</gene>
<dbReference type="EMBL" id="CALNXJ010000035">
    <property type="protein sequence ID" value="CAH3141604.1"/>
    <property type="molecule type" value="Genomic_DNA"/>
</dbReference>
<dbReference type="PANTHER" id="PTHR45656">
    <property type="entry name" value="PROTEIN CBR-CLEC-78"/>
    <property type="match status" value="1"/>
</dbReference>
<keyword evidence="4 5" id="KW-1015">Disulfide bond</keyword>
<evidence type="ECO:0000256" key="2">
    <source>
        <dbReference type="ARBA" id="ARBA00022729"/>
    </source>
</evidence>
<accession>A0AAU9XBR2</accession>
<evidence type="ECO:0000259" key="6">
    <source>
        <dbReference type="PROSITE" id="PS50923"/>
    </source>
</evidence>
<reference evidence="8 9" key="1">
    <citation type="submission" date="2022-05" db="EMBL/GenBank/DDBJ databases">
        <authorList>
            <consortium name="Genoscope - CEA"/>
            <person name="William W."/>
        </authorList>
    </citation>
    <scope>NUCLEOTIDE SEQUENCE [LARGE SCALE GENOMIC DNA]</scope>
</reference>
<keyword evidence="3" id="KW-0677">Repeat</keyword>
<organism evidence="8 9">
    <name type="scientific">Pocillopora meandrina</name>
    <dbReference type="NCBI Taxonomy" id="46732"/>
    <lineage>
        <taxon>Eukaryota</taxon>
        <taxon>Metazoa</taxon>
        <taxon>Cnidaria</taxon>
        <taxon>Anthozoa</taxon>
        <taxon>Hexacorallia</taxon>
        <taxon>Scleractinia</taxon>
        <taxon>Astrocoeniina</taxon>
        <taxon>Pocilloporidae</taxon>
        <taxon>Pocillopora</taxon>
    </lineage>
</organism>
<sequence>MRKLMPTDRYTCLFYNEKNATADAKTSLTVVNCGDPGTPSNGYKHGSRYWTGESVSFVCDPQYHLTGPATRTCLPSGRRMCPALDNPEHGFIHGNHFWEGENVYFSCKPGYWLTGSSDRHCSSNGTWTEEKPKCIVLEITMESSILQSNGFLFNNLKKFLEQPVGINPSWKLCYRASVYGWGASTFHSVCDGKTHTVTLIRKGAFVFGGYTDIAWGENIP</sequence>
<keyword evidence="9" id="KW-1185">Reference proteome</keyword>
<evidence type="ECO:0000259" key="7">
    <source>
        <dbReference type="PROSITE" id="PS51886"/>
    </source>
</evidence>
<evidence type="ECO:0000313" key="8">
    <source>
        <dbReference type="EMBL" id="CAH3141604.1"/>
    </source>
</evidence>
<dbReference type="FunFam" id="2.10.70.10:FF:000014">
    <property type="entry name" value="Membrane cofactor protein"/>
    <property type="match status" value="1"/>
</dbReference>
<dbReference type="Proteomes" id="UP001159428">
    <property type="component" value="Unassembled WGS sequence"/>
</dbReference>
<feature type="disulfide bond" evidence="5">
    <location>
        <begin position="107"/>
        <end position="134"/>
    </location>
</feature>